<dbReference type="InterPro" id="IPR036388">
    <property type="entry name" value="WH-like_DNA-bd_sf"/>
</dbReference>
<evidence type="ECO:0000256" key="2">
    <source>
        <dbReference type="ARBA" id="ARBA00023015"/>
    </source>
</evidence>
<dbReference type="InterPro" id="IPR039425">
    <property type="entry name" value="RNA_pol_sigma-70-like"/>
</dbReference>
<dbReference type="InterPro" id="IPR013324">
    <property type="entry name" value="RNA_pol_sigma_r3/r4-like"/>
</dbReference>
<name>A0A1I4YDX1_9FLAO</name>
<evidence type="ECO:0000256" key="4">
    <source>
        <dbReference type="ARBA" id="ARBA00023163"/>
    </source>
</evidence>
<keyword evidence="2" id="KW-0805">Transcription regulation</keyword>
<dbReference type="PANTHER" id="PTHR43133">
    <property type="entry name" value="RNA POLYMERASE ECF-TYPE SIGMA FACTO"/>
    <property type="match status" value="1"/>
</dbReference>
<sequence>MDEKELIKACIKNDSKAQRVLYEKYDSRFFAVCKRYFTDIQQAEDALVKGFLKIFQNLTNYSFEGSFEGWMRRIMINECLMELRKNKIFHLNVDDYSATISSNQEASQQIEEDDIMKLLTYLPDGCRLVFTLFVIEGYKHKEIAENLGITEGTSKSQLNLAKTKLKEMLSKNDNLKSNLS</sequence>
<dbReference type="InterPro" id="IPR013325">
    <property type="entry name" value="RNA_pol_sigma_r2"/>
</dbReference>
<proteinExistence type="inferred from homology"/>
<dbReference type="OrthoDB" id="1056775at2"/>
<dbReference type="Pfam" id="PF08281">
    <property type="entry name" value="Sigma70_r4_2"/>
    <property type="match status" value="1"/>
</dbReference>
<keyword evidence="8" id="KW-1185">Reference proteome</keyword>
<dbReference type="RefSeq" id="WP_092908736.1">
    <property type="nucleotide sequence ID" value="NZ_FOUZ01000011.1"/>
</dbReference>
<dbReference type="SUPFAM" id="SSF88659">
    <property type="entry name" value="Sigma3 and sigma4 domains of RNA polymerase sigma factors"/>
    <property type="match status" value="1"/>
</dbReference>
<dbReference type="Proteomes" id="UP000199149">
    <property type="component" value="Unassembled WGS sequence"/>
</dbReference>
<dbReference type="EMBL" id="FOUZ01000011">
    <property type="protein sequence ID" value="SFN36227.1"/>
    <property type="molecule type" value="Genomic_DNA"/>
</dbReference>
<feature type="domain" description="RNA polymerase sigma factor 70 region 4 type 2" evidence="6">
    <location>
        <begin position="114"/>
        <end position="165"/>
    </location>
</feature>
<gene>
    <name evidence="7" type="ORF">SAMN05421738_1119</name>
</gene>
<reference evidence="8" key="1">
    <citation type="submission" date="2016-10" db="EMBL/GenBank/DDBJ databases">
        <authorList>
            <person name="Varghese N."/>
            <person name="Submissions S."/>
        </authorList>
    </citation>
    <scope>NUCLEOTIDE SEQUENCE [LARGE SCALE GENOMIC DNA]</scope>
    <source>
        <strain evidence="8">XJ109</strain>
    </source>
</reference>
<evidence type="ECO:0000259" key="6">
    <source>
        <dbReference type="Pfam" id="PF08281"/>
    </source>
</evidence>
<evidence type="ECO:0000256" key="3">
    <source>
        <dbReference type="ARBA" id="ARBA00023082"/>
    </source>
</evidence>
<protein>
    <submittedName>
        <fullName evidence="7">RNA polymerase sigma-70 factor, ECF subfamily</fullName>
    </submittedName>
</protein>
<dbReference type="GO" id="GO:0006352">
    <property type="term" value="P:DNA-templated transcription initiation"/>
    <property type="evidence" value="ECO:0007669"/>
    <property type="project" value="InterPro"/>
</dbReference>
<dbReference type="InterPro" id="IPR013249">
    <property type="entry name" value="RNA_pol_sigma70_r4_t2"/>
</dbReference>
<dbReference type="InterPro" id="IPR007627">
    <property type="entry name" value="RNA_pol_sigma70_r2"/>
</dbReference>
<keyword evidence="4" id="KW-0804">Transcription</keyword>
<dbReference type="NCBIfam" id="TIGR02937">
    <property type="entry name" value="sigma70-ECF"/>
    <property type="match status" value="1"/>
</dbReference>
<dbReference type="AlphaFoldDB" id="A0A1I4YDX1"/>
<organism evidence="7 8">
    <name type="scientific">Algoriella xinjiangensis</name>
    <dbReference type="NCBI Taxonomy" id="684065"/>
    <lineage>
        <taxon>Bacteria</taxon>
        <taxon>Pseudomonadati</taxon>
        <taxon>Bacteroidota</taxon>
        <taxon>Flavobacteriia</taxon>
        <taxon>Flavobacteriales</taxon>
        <taxon>Weeksellaceae</taxon>
        <taxon>Algoriella</taxon>
    </lineage>
</organism>
<accession>A0A1I4YDX1</accession>
<dbReference type="PANTHER" id="PTHR43133:SF46">
    <property type="entry name" value="RNA POLYMERASE SIGMA-70 FACTOR ECF SUBFAMILY"/>
    <property type="match status" value="1"/>
</dbReference>
<dbReference type="GO" id="GO:0003677">
    <property type="term" value="F:DNA binding"/>
    <property type="evidence" value="ECO:0007669"/>
    <property type="project" value="InterPro"/>
</dbReference>
<dbReference type="STRING" id="684065.SAMN05421738_1119"/>
<dbReference type="Gene3D" id="1.10.10.10">
    <property type="entry name" value="Winged helix-like DNA-binding domain superfamily/Winged helix DNA-binding domain"/>
    <property type="match status" value="1"/>
</dbReference>
<evidence type="ECO:0000313" key="8">
    <source>
        <dbReference type="Proteomes" id="UP000199149"/>
    </source>
</evidence>
<comment type="similarity">
    <text evidence="1">Belongs to the sigma-70 factor family. ECF subfamily.</text>
</comment>
<dbReference type="Gene3D" id="1.10.1740.10">
    <property type="match status" value="1"/>
</dbReference>
<feature type="domain" description="RNA polymerase sigma-70 region 2" evidence="5">
    <location>
        <begin position="21"/>
        <end position="87"/>
    </location>
</feature>
<dbReference type="Pfam" id="PF04542">
    <property type="entry name" value="Sigma70_r2"/>
    <property type="match status" value="1"/>
</dbReference>
<evidence type="ECO:0000256" key="1">
    <source>
        <dbReference type="ARBA" id="ARBA00010641"/>
    </source>
</evidence>
<keyword evidence="3" id="KW-0731">Sigma factor</keyword>
<dbReference type="InterPro" id="IPR014284">
    <property type="entry name" value="RNA_pol_sigma-70_dom"/>
</dbReference>
<dbReference type="SUPFAM" id="SSF88946">
    <property type="entry name" value="Sigma2 domain of RNA polymerase sigma factors"/>
    <property type="match status" value="1"/>
</dbReference>
<dbReference type="GO" id="GO:0016987">
    <property type="term" value="F:sigma factor activity"/>
    <property type="evidence" value="ECO:0007669"/>
    <property type="project" value="UniProtKB-KW"/>
</dbReference>
<evidence type="ECO:0000259" key="5">
    <source>
        <dbReference type="Pfam" id="PF04542"/>
    </source>
</evidence>
<evidence type="ECO:0000313" key="7">
    <source>
        <dbReference type="EMBL" id="SFN36227.1"/>
    </source>
</evidence>